<dbReference type="NCBIfam" id="TIGR04388">
    <property type="entry name" value="Lepto_longest"/>
    <property type="match status" value="1"/>
</dbReference>
<name>V6HDR8_9LEPT</name>
<dbReference type="STRING" id="1049790.LEP1GSC047_3749"/>
<organism evidence="2 3">
    <name type="scientific">Leptospira inadai serovar Lyme str. 10</name>
    <dbReference type="NCBI Taxonomy" id="1049790"/>
    <lineage>
        <taxon>Bacteria</taxon>
        <taxon>Pseudomonadati</taxon>
        <taxon>Spirochaetota</taxon>
        <taxon>Spirochaetia</taxon>
        <taxon>Leptospirales</taxon>
        <taxon>Leptospiraceae</taxon>
        <taxon>Leptospira</taxon>
    </lineage>
</organism>
<dbReference type="EMBL" id="AHMM02000015">
    <property type="protein sequence ID" value="EQA38077.1"/>
    <property type="molecule type" value="Genomic_DNA"/>
</dbReference>
<dbReference type="InterPro" id="IPR030885">
    <property type="entry name" value="Lepto_longest"/>
</dbReference>
<sequence length="472" mass="50719">MRKKRKSQVALTKAILQGAQGYENGGLKGALTGAISGIGSAYMNPYGLNVNVSYSDESGFGGGVSVGPSSLNVGANFSEHGSTSFNIGTKAGNLKYDPASGFSGSINMTGGNPNGVMVNVGQHQGPSLTYQRTEEETQLGGSVTISENGDTTISVTDYNATAVSVTGNLNDPGSFGNVTFNNNFYADVNQNQAMAGGDQYIPETRQTERTSGTSNEASPYDPSSWPVTPDQQNATNVLGAGYEATRTKEEEQVLSEPTATRDGLGVDPNAPQTVIPIGYTRISGSGSAKSEESLMSSTFSIESNSAKKLPELVDPSSFLTGLHERANNLITKGSFSTDLQFFNRELDSHGTISAINFKQERGFALNSAERFAIDSLEKANNRNERLNEIAKTRPLTSAETSEYISNQRLALDIEKPNSQRLFDQWRENGQKNRVSLAKTKVADESAYIANEKTLSDSSFRDRNSSFHYDHSF</sequence>
<feature type="region of interest" description="Disordered" evidence="1">
    <location>
        <begin position="205"/>
        <end position="233"/>
    </location>
</feature>
<evidence type="ECO:0000313" key="2">
    <source>
        <dbReference type="EMBL" id="EQA38077.1"/>
    </source>
</evidence>
<evidence type="ECO:0000256" key="1">
    <source>
        <dbReference type="SAM" id="MobiDB-lite"/>
    </source>
</evidence>
<dbReference type="Proteomes" id="UP000018719">
    <property type="component" value="Unassembled WGS sequence"/>
</dbReference>
<evidence type="ECO:0000313" key="3">
    <source>
        <dbReference type="Proteomes" id="UP000018719"/>
    </source>
</evidence>
<gene>
    <name evidence="2" type="ORF">LEP1GSC047_3749</name>
</gene>
<feature type="region of interest" description="Disordered" evidence="1">
    <location>
        <begin position="245"/>
        <end position="272"/>
    </location>
</feature>
<protein>
    <submittedName>
        <fullName evidence="2">Large structural domain protein</fullName>
    </submittedName>
</protein>
<accession>V6HDR8</accession>
<dbReference type="RefSeq" id="WP_010415035.1">
    <property type="nucleotide sequence ID" value="NZ_AHMM02000015.1"/>
</dbReference>
<reference evidence="2 3" key="1">
    <citation type="submission" date="2013-05" db="EMBL/GenBank/DDBJ databases">
        <authorList>
            <person name="Harkins D.M."/>
            <person name="Durkin A.S."/>
            <person name="Brinkac L.M."/>
            <person name="Haft D.H."/>
            <person name="Selengut J.D."/>
            <person name="Sanka R."/>
            <person name="DePew J."/>
            <person name="Purushe J."/>
            <person name="Hartskeerl R.A."/>
            <person name="Ahmed A."/>
            <person name="van der Linden H."/>
            <person name="Goris M.G.A."/>
            <person name="Vinetz J.M."/>
            <person name="Sutton G.G."/>
            <person name="Nierman W.C."/>
            <person name="Fouts D.E."/>
        </authorList>
    </citation>
    <scope>NUCLEOTIDE SEQUENCE [LARGE SCALE GENOMIC DNA]</scope>
    <source>
        <strain evidence="2 3">10</strain>
    </source>
</reference>
<comment type="caution">
    <text evidence="2">The sequence shown here is derived from an EMBL/GenBank/DDBJ whole genome shotgun (WGS) entry which is preliminary data.</text>
</comment>
<proteinExistence type="predicted"/>
<dbReference type="AlphaFoldDB" id="V6HDR8"/>